<evidence type="ECO:0000313" key="1">
    <source>
        <dbReference type="EnsemblPlants" id="Bo4g119850.1"/>
    </source>
</evidence>
<sequence>MRRLSLRKIDVRWGLVPSTMFRERHRLMVRHGKMKSLSCVESSLSCVTSWTRRDLRSQLVWVELRASWTL</sequence>
<dbReference type="Gramene" id="Bo4g119850.1">
    <property type="protein sequence ID" value="Bo4g119850.1"/>
    <property type="gene ID" value="Bo4g119850"/>
</dbReference>
<dbReference type="Proteomes" id="UP000032141">
    <property type="component" value="Chromosome C4"/>
</dbReference>
<name>A0A0D3BY25_BRAOL</name>
<keyword evidence="2" id="KW-1185">Reference proteome</keyword>
<dbReference type="AlphaFoldDB" id="A0A0D3BY25"/>
<accession>A0A0D3BY25</accession>
<proteinExistence type="predicted"/>
<dbReference type="HOGENOM" id="CLU_2761286_0_0_1"/>
<reference evidence="1" key="2">
    <citation type="submission" date="2015-03" db="UniProtKB">
        <authorList>
            <consortium name="EnsemblPlants"/>
        </authorList>
    </citation>
    <scope>IDENTIFICATION</scope>
</reference>
<reference evidence="1 2" key="1">
    <citation type="journal article" date="2014" name="Genome Biol.">
        <title>Transcriptome and methylome profiling reveals relics of genome dominance in the mesopolyploid Brassica oleracea.</title>
        <authorList>
            <person name="Parkin I.A."/>
            <person name="Koh C."/>
            <person name="Tang H."/>
            <person name="Robinson S.J."/>
            <person name="Kagale S."/>
            <person name="Clarke W.E."/>
            <person name="Town C.D."/>
            <person name="Nixon J."/>
            <person name="Krishnakumar V."/>
            <person name="Bidwell S.L."/>
            <person name="Denoeud F."/>
            <person name="Belcram H."/>
            <person name="Links M.G."/>
            <person name="Just J."/>
            <person name="Clarke C."/>
            <person name="Bender T."/>
            <person name="Huebert T."/>
            <person name="Mason A.S."/>
            <person name="Pires J.C."/>
            <person name="Barker G."/>
            <person name="Moore J."/>
            <person name="Walley P.G."/>
            <person name="Manoli S."/>
            <person name="Batley J."/>
            <person name="Edwards D."/>
            <person name="Nelson M.N."/>
            <person name="Wang X."/>
            <person name="Paterson A.H."/>
            <person name="King G."/>
            <person name="Bancroft I."/>
            <person name="Chalhoub B."/>
            <person name="Sharpe A.G."/>
        </authorList>
    </citation>
    <scope>NUCLEOTIDE SEQUENCE</scope>
    <source>
        <strain evidence="1 2">cv. TO1000</strain>
    </source>
</reference>
<dbReference type="EnsemblPlants" id="Bo4g119850.1">
    <property type="protein sequence ID" value="Bo4g119850.1"/>
    <property type="gene ID" value="Bo4g119850"/>
</dbReference>
<organism evidence="1 2">
    <name type="scientific">Brassica oleracea var. oleracea</name>
    <dbReference type="NCBI Taxonomy" id="109376"/>
    <lineage>
        <taxon>Eukaryota</taxon>
        <taxon>Viridiplantae</taxon>
        <taxon>Streptophyta</taxon>
        <taxon>Embryophyta</taxon>
        <taxon>Tracheophyta</taxon>
        <taxon>Spermatophyta</taxon>
        <taxon>Magnoliopsida</taxon>
        <taxon>eudicotyledons</taxon>
        <taxon>Gunneridae</taxon>
        <taxon>Pentapetalae</taxon>
        <taxon>rosids</taxon>
        <taxon>malvids</taxon>
        <taxon>Brassicales</taxon>
        <taxon>Brassicaceae</taxon>
        <taxon>Brassiceae</taxon>
        <taxon>Brassica</taxon>
    </lineage>
</organism>
<protein>
    <submittedName>
        <fullName evidence="1">Uncharacterized protein</fullName>
    </submittedName>
</protein>
<evidence type="ECO:0000313" key="2">
    <source>
        <dbReference type="Proteomes" id="UP000032141"/>
    </source>
</evidence>